<evidence type="ECO:0000313" key="3">
    <source>
        <dbReference type="EMBL" id="EMD70056.1"/>
    </source>
</evidence>
<feature type="compositionally biased region" description="Basic and acidic residues" evidence="2">
    <location>
        <begin position="23"/>
        <end position="38"/>
    </location>
</feature>
<feature type="region of interest" description="Disordered" evidence="2">
    <location>
        <begin position="1"/>
        <end position="39"/>
    </location>
</feature>
<accession>M2TLM7</accession>
<dbReference type="OrthoDB" id="3801394at2759"/>
<dbReference type="KEGG" id="bsc:COCSADRAFT_342188"/>
<keyword evidence="4" id="KW-1185">Reference proteome</keyword>
<proteinExistence type="predicted"/>
<evidence type="ECO:0000313" key="4">
    <source>
        <dbReference type="Proteomes" id="UP000016934"/>
    </source>
</evidence>
<gene>
    <name evidence="3" type="ORF">COCSADRAFT_342188</name>
</gene>
<reference evidence="4" key="2">
    <citation type="journal article" date="2013" name="PLoS Genet.">
        <title>Comparative genome structure, secondary metabolite, and effector coding capacity across Cochliobolus pathogens.</title>
        <authorList>
            <person name="Condon B.J."/>
            <person name="Leng Y."/>
            <person name="Wu D."/>
            <person name="Bushley K.E."/>
            <person name="Ohm R.A."/>
            <person name="Otillar R."/>
            <person name="Martin J."/>
            <person name="Schackwitz W."/>
            <person name="Grimwood J."/>
            <person name="MohdZainudin N."/>
            <person name="Xue C."/>
            <person name="Wang R."/>
            <person name="Manning V.A."/>
            <person name="Dhillon B."/>
            <person name="Tu Z.J."/>
            <person name="Steffenson B.J."/>
            <person name="Salamov A."/>
            <person name="Sun H."/>
            <person name="Lowry S."/>
            <person name="LaButti K."/>
            <person name="Han J."/>
            <person name="Copeland A."/>
            <person name="Lindquist E."/>
            <person name="Barry K."/>
            <person name="Schmutz J."/>
            <person name="Baker S.E."/>
            <person name="Ciuffetti L.M."/>
            <person name="Grigoriev I.V."/>
            <person name="Zhong S."/>
            <person name="Turgeon B.G."/>
        </authorList>
    </citation>
    <scope>NUCLEOTIDE SEQUENCE [LARGE SCALE GENOMIC DNA]</scope>
    <source>
        <strain evidence="4">ND90Pr / ATCC 201652</strain>
    </source>
</reference>
<feature type="coiled-coil region" evidence="1">
    <location>
        <begin position="558"/>
        <end position="592"/>
    </location>
</feature>
<keyword evidence="1" id="KW-0175">Coiled coil</keyword>
<protein>
    <submittedName>
        <fullName evidence="3">Uncharacterized protein</fullName>
    </submittedName>
</protein>
<dbReference type="Proteomes" id="UP000016934">
    <property type="component" value="Unassembled WGS sequence"/>
</dbReference>
<dbReference type="OMA" id="DEYHGNC"/>
<dbReference type="HOGENOM" id="CLU_454141_0_0_1"/>
<sequence length="599" mass="69038">MSFATQPHTSHSQRSFSAPRSDAQIRERSGSRSWKQRESTGNVSTKSYFRVDEGSILLDVALEDQPLLSLLPILELETTLKGLLDICLLLAHSNRKIMGPIITTIKSILREDVDPSYFVRLGTVFSDGQIRDVLFSYPTGNTKFFSDFGTISGSVEYKIWKKLQEPNPESYKRQQQAPQEKRPCCKPHHRNKVQKEPFRFTKVLTRDDTTLEIVDNLEPNPLSSLQIETKVEWRTAHGRASLKNWRRAAGKSKSWKPCLKSTVPKQTHLNGRRRSSNGIVYRFAQPPPWLPATFLRSQTREKSSCPGYVLRRQEIDSVPRRARCHDPYAREFEDTHIAPHGKHHTTAAQNVKTWESKPEIVEDMNKEPAGTFIRFTWKDKILTNGTGQLDRFLSTGSILHSHWHITGFVRNESFADVYSLNKPPITLSSGEIGTSLEAHVFLDEYHGNCAVYASRSKNRMRQSGNCLDIFWHNGRHIFIMKIAKKPDVFKLRNTKEEFPVLVNQDKCNEHVALQRHYFRSRPSFAAMAGEGWPDANPKYRPVQMDKGQSALEKELERIEKVRVKKAERQRVKRKLQREEKLLEKEHRSAIATACMFLHE</sequence>
<name>M2TLM7_COCSN</name>
<evidence type="ECO:0000256" key="2">
    <source>
        <dbReference type="SAM" id="MobiDB-lite"/>
    </source>
</evidence>
<dbReference type="AlphaFoldDB" id="M2TLM7"/>
<organism evidence="3 4">
    <name type="scientific">Cochliobolus sativus (strain ND90Pr / ATCC 201652)</name>
    <name type="common">Common root rot and spot blotch fungus</name>
    <name type="synonym">Bipolaris sorokiniana</name>
    <dbReference type="NCBI Taxonomy" id="665912"/>
    <lineage>
        <taxon>Eukaryota</taxon>
        <taxon>Fungi</taxon>
        <taxon>Dikarya</taxon>
        <taxon>Ascomycota</taxon>
        <taxon>Pezizomycotina</taxon>
        <taxon>Dothideomycetes</taxon>
        <taxon>Pleosporomycetidae</taxon>
        <taxon>Pleosporales</taxon>
        <taxon>Pleosporineae</taxon>
        <taxon>Pleosporaceae</taxon>
        <taxon>Bipolaris</taxon>
    </lineage>
</organism>
<reference evidence="3 4" key="1">
    <citation type="journal article" date="2012" name="PLoS Pathog.">
        <title>Diverse lifestyles and strategies of plant pathogenesis encoded in the genomes of eighteen Dothideomycetes fungi.</title>
        <authorList>
            <person name="Ohm R.A."/>
            <person name="Feau N."/>
            <person name="Henrissat B."/>
            <person name="Schoch C.L."/>
            <person name="Horwitz B.A."/>
            <person name="Barry K.W."/>
            <person name="Condon B.J."/>
            <person name="Copeland A.C."/>
            <person name="Dhillon B."/>
            <person name="Glaser F."/>
            <person name="Hesse C.N."/>
            <person name="Kosti I."/>
            <person name="LaButti K."/>
            <person name="Lindquist E.A."/>
            <person name="Lucas S."/>
            <person name="Salamov A.A."/>
            <person name="Bradshaw R.E."/>
            <person name="Ciuffetti L."/>
            <person name="Hamelin R.C."/>
            <person name="Kema G.H.J."/>
            <person name="Lawrence C."/>
            <person name="Scott J.A."/>
            <person name="Spatafora J.W."/>
            <person name="Turgeon B.G."/>
            <person name="de Wit P.J.G.M."/>
            <person name="Zhong S."/>
            <person name="Goodwin S.B."/>
            <person name="Grigoriev I.V."/>
        </authorList>
    </citation>
    <scope>NUCLEOTIDE SEQUENCE [LARGE SCALE GENOMIC DNA]</scope>
    <source>
        <strain evidence="4">ND90Pr / ATCC 201652</strain>
    </source>
</reference>
<feature type="region of interest" description="Disordered" evidence="2">
    <location>
        <begin position="167"/>
        <end position="190"/>
    </location>
</feature>
<dbReference type="RefSeq" id="XP_007695198.1">
    <property type="nucleotide sequence ID" value="XM_007697008.1"/>
</dbReference>
<evidence type="ECO:0000256" key="1">
    <source>
        <dbReference type="SAM" id="Coils"/>
    </source>
</evidence>
<dbReference type="GeneID" id="19137527"/>
<dbReference type="EMBL" id="KB445637">
    <property type="protein sequence ID" value="EMD70056.1"/>
    <property type="molecule type" value="Genomic_DNA"/>
</dbReference>
<feature type="compositionally biased region" description="Polar residues" evidence="2">
    <location>
        <begin position="1"/>
        <end position="18"/>
    </location>
</feature>